<comment type="caution">
    <text evidence="1">The sequence shown here is derived from an EMBL/GenBank/DDBJ whole genome shotgun (WGS) entry which is preliminary data.</text>
</comment>
<accession>A0A1Y2AC23</accession>
<name>A0A1Y2AC23_9PLEO</name>
<sequence>MQRSRSHRAECSTGRGPWNLDSSFGATLVKLIFRFHASQRTQLPLVSLPVWTLRAVMFRRPFLSSHVHGITVQLSNDRTTSPTHPRPLESQCRHVVTCTLTVKQNARTDVRWSRTGDMHGTLSRQASRAIPIWARPSWLRPREGLGVRLSKTQRVKWQRQPKERLGQVPVFCLLVTTPPCLRMRMLDPDQDECSRQPG</sequence>
<evidence type="ECO:0000313" key="1">
    <source>
        <dbReference type="EMBL" id="ORY19565.1"/>
    </source>
</evidence>
<dbReference type="Proteomes" id="UP000193144">
    <property type="component" value="Unassembled WGS sequence"/>
</dbReference>
<proteinExistence type="predicted"/>
<dbReference type="AlphaFoldDB" id="A0A1Y2AC23"/>
<gene>
    <name evidence="1" type="ORF">BCR34DRAFT_134561</name>
</gene>
<keyword evidence="2" id="KW-1185">Reference proteome</keyword>
<dbReference type="EMBL" id="MCFA01000002">
    <property type="protein sequence ID" value="ORY19565.1"/>
    <property type="molecule type" value="Genomic_DNA"/>
</dbReference>
<evidence type="ECO:0000313" key="2">
    <source>
        <dbReference type="Proteomes" id="UP000193144"/>
    </source>
</evidence>
<organism evidence="1 2">
    <name type="scientific">Clohesyomyces aquaticus</name>
    <dbReference type="NCBI Taxonomy" id="1231657"/>
    <lineage>
        <taxon>Eukaryota</taxon>
        <taxon>Fungi</taxon>
        <taxon>Dikarya</taxon>
        <taxon>Ascomycota</taxon>
        <taxon>Pezizomycotina</taxon>
        <taxon>Dothideomycetes</taxon>
        <taxon>Pleosporomycetidae</taxon>
        <taxon>Pleosporales</taxon>
        <taxon>Lindgomycetaceae</taxon>
        <taxon>Clohesyomyces</taxon>
    </lineage>
</organism>
<protein>
    <submittedName>
        <fullName evidence="1">Uncharacterized protein</fullName>
    </submittedName>
</protein>
<reference evidence="1 2" key="1">
    <citation type="submission" date="2016-07" db="EMBL/GenBank/DDBJ databases">
        <title>Pervasive Adenine N6-methylation of Active Genes in Fungi.</title>
        <authorList>
            <consortium name="DOE Joint Genome Institute"/>
            <person name="Mondo S.J."/>
            <person name="Dannebaum R.O."/>
            <person name="Kuo R.C."/>
            <person name="Labutti K."/>
            <person name="Haridas S."/>
            <person name="Kuo A."/>
            <person name="Salamov A."/>
            <person name="Ahrendt S.R."/>
            <person name="Lipzen A."/>
            <person name="Sullivan W."/>
            <person name="Andreopoulos W.B."/>
            <person name="Clum A."/>
            <person name="Lindquist E."/>
            <person name="Daum C."/>
            <person name="Ramamoorthy G.K."/>
            <person name="Gryganskyi A."/>
            <person name="Culley D."/>
            <person name="Magnuson J.K."/>
            <person name="James T.Y."/>
            <person name="O'Malley M.A."/>
            <person name="Stajich J.E."/>
            <person name="Spatafora J.W."/>
            <person name="Visel A."/>
            <person name="Grigoriev I.V."/>
        </authorList>
    </citation>
    <scope>NUCLEOTIDE SEQUENCE [LARGE SCALE GENOMIC DNA]</scope>
    <source>
        <strain evidence="1 2">CBS 115471</strain>
    </source>
</reference>